<evidence type="ECO:0000313" key="2">
    <source>
        <dbReference type="EMBL" id="CAD0093501.1"/>
    </source>
</evidence>
<sequence>MPSTKSQKVAKAANTDDDAQGFVKQQNKMLEAVKTRQDEARSRIRRNRSNRQKDLQARIRALKRGSSAKQLGSNADVPSLDHTAFEALRDLLARKTEIEQRIAKSIETLEKVMNTTSNEFQAALRSRSENAKTTTMPAATSAATGTSSALIVKQ</sequence>
<dbReference type="Proteomes" id="UP000714618">
    <property type="component" value="Unassembled WGS sequence"/>
</dbReference>
<reference evidence="2" key="1">
    <citation type="submission" date="2020-06" db="EMBL/GenBank/DDBJ databases">
        <authorList>
            <person name="Onetto C."/>
        </authorList>
    </citation>
    <scope>NUCLEOTIDE SEQUENCE</scope>
</reference>
<gene>
    <name evidence="2" type="ORF">AWRI4233_LOCUS4237</name>
</gene>
<dbReference type="AlphaFoldDB" id="A0A9N8PGR9"/>
<feature type="region of interest" description="Disordered" evidence="1">
    <location>
        <begin position="33"/>
        <end position="54"/>
    </location>
</feature>
<feature type="compositionally biased region" description="Basic and acidic residues" evidence="1">
    <location>
        <begin position="33"/>
        <end position="42"/>
    </location>
</feature>
<comment type="caution">
    <text evidence="2">The sequence shown here is derived from an EMBL/GenBank/DDBJ whole genome shotgun (WGS) entry which is preliminary data.</text>
</comment>
<evidence type="ECO:0000313" key="3">
    <source>
        <dbReference type="Proteomes" id="UP000714618"/>
    </source>
</evidence>
<organism evidence="2 3">
    <name type="scientific">Aureobasidium mustum</name>
    <dbReference type="NCBI Taxonomy" id="2773714"/>
    <lineage>
        <taxon>Eukaryota</taxon>
        <taxon>Fungi</taxon>
        <taxon>Dikarya</taxon>
        <taxon>Ascomycota</taxon>
        <taxon>Pezizomycotina</taxon>
        <taxon>Dothideomycetes</taxon>
        <taxon>Dothideomycetidae</taxon>
        <taxon>Dothideales</taxon>
        <taxon>Saccotheciaceae</taxon>
        <taxon>Aureobasidium</taxon>
    </lineage>
</organism>
<dbReference type="OrthoDB" id="3934134at2759"/>
<name>A0A9N8PGR9_9PEZI</name>
<feature type="region of interest" description="Disordered" evidence="1">
    <location>
        <begin position="127"/>
        <end position="154"/>
    </location>
</feature>
<feature type="region of interest" description="Disordered" evidence="1">
    <location>
        <begin position="1"/>
        <end position="20"/>
    </location>
</feature>
<dbReference type="EMBL" id="CAIJEO010000005">
    <property type="protein sequence ID" value="CAD0093501.1"/>
    <property type="molecule type" value="Genomic_DNA"/>
</dbReference>
<protein>
    <submittedName>
        <fullName evidence="2">Uncharacterized protein</fullName>
    </submittedName>
</protein>
<proteinExistence type="predicted"/>
<evidence type="ECO:0000256" key="1">
    <source>
        <dbReference type="SAM" id="MobiDB-lite"/>
    </source>
</evidence>
<accession>A0A9N8PGR9</accession>
<keyword evidence="3" id="KW-1185">Reference proteome</keyword>
<feature type="compositionally biased region" description="Low complexity" evidence="1">
    <location>
        <begin position="131"/>
        <end position="154"/>
    </location>
</feature>